<evidence type="ECO:0000313" key="1">
    <source>
        <dbReference type="EMBL" id="KAJ7563572.1"/>
    </source>
</evidence>
<dbReference type="Proteomes" id="UP001162992">
    <property type="component" value="Chromosome 3"/>
</dbReference>
<comment type="caution">
    <text evidence="1">The sequence shown here is derived from an EMBL/GenBank/DDBJ whole genome shotgun (WGS) entry which is preliminary data.</text>
</comment>
<reference evidence="2" key="1">
    <citation type="journal article" date="2024" name="Proc. Natl. Acad. Sci. U.S.A.">
        <title>Extraordinary preservation of gene collinearity over three hundred million years revealed in homosporous lycophytes.</title>
        <authorList>
            <person name="Li C."/>
            <person name="Wickell D."/>
            <person name="Kuo L.Y."/>
            <person name="Chen X."/>
            <person name="Nie B."/>
            <person name="Liao X."/>
            <person name="Peng D."/>
            <person name="Ji J."/>
            <person name="Jenkins J."/>
            <person name="Williams M."/>
            <person name="Shu S."/>
            <person name="Plott C."/>
            <person name="Barry K."/>
            <person name="Rajasekar S."/>
            <person name="Grimwood J."/>
            <person name="Han X."/>
            <person name="Sun S."/>
            <person name="Hou Z."/>
            <person name="He W."/>
            <person name="Dai G."/>
            <person name="Sun C."/>
            <person name="Schmutz J."/>
            <person name="Leebens-Mack J.H."/>
            <person name="Li F.W."/>
            <person name="Wang L."/>
        </authorList>
    </citation>
    <scope>NUCLEOTIDE SEQUENCE [LARGE SCALE GENOMIC DNA]</scope>
    <source>
        <strain evidence="2">cv. PW_Plant_1</strain>
    </source>
</reference>
<sequence>MMETVKQDEYNGATGRDFESENLRASANKDLGWDSHLASSLGLNRIKTRSGPLSGGNLNSIHENLVHTDESKKFDSQDTKRDGVKKIFSGGRAGKSVRTKGYAMKGSLHGKSSARSSEKAMDHISGILDGIVTCSSKQISALQATKADLQDSSRMRDINLRHHMVVKEDRASPSKEARSTPISQVDDQSPSNWFNVDSDFDSPSTEAQLSSEASMIGSNSQTDTVRREYLVERNNINWCTTDVAVNCGGSTATGMQGSESSCNQSEAIKETDSPRFQALLRMTTGPRKAKLPNDIKSFSHELDRRGVRSHLYWRPQSSNDLEVVLRALQARFNTAKEEVNTELAVFAGSLVETLEKNGDASPDWREKIEDLLILARQCALMSPAEFRQQGESIVQDLDDRRQELPVGLLKQLHTRILFILTRCTRLLQLQKENGLDEDDHTSGFSVGGKVDSSLEGPLNLTASRRSKAVAGKLNDKKARSPPRFYSHELRGYNLKSKAVSIFSQRVHPEDGERSNKPLVVDTMSNTRNDSVVPDRANSLFTSNLVSLKEFTASKHDAGRHEPSEPIRINMQGLQPKLKKRSKAPKIHSHHDDGIAIVQEAPLKEFVRTASKPQEKVTWAYVGDQGGSIEDIKLVCRICEQIVPTLHLEEHSRVCAFVDRCDYKGLGIDERLNKLAETLEKMVESYTTKSFQVGVGSPDTARQSTVKGGDRSPRPCELSRRDSEDMLENLHEMDAASLEDLRGFSSNNYKTRFGPRSDLGLTALSTGSGASCSPLVTPRTSQVDLLLAERCGSLEMEGLVQMDELADIARCVANTNIADGGTMEYLVSCMQDLQDVLQHRKVEALTVDTFGKRIEKLLREKSVLVCEMLEQNSVESTSNAPEEDATFEEDAFQSLRSTSLHSAYKDRTSIDDFEIIKPISRGAFGRVFLARKRTTGDLFAIKVLRKADMIRKNAVESVQAERNILISARNPFVVRFFYSFTCRENLYLVMEYLNGGDLYSMLRNLGCLEEDMARVYIAELVLALEYLHSLGVVHRDLKPDNILIAHDGHIKLTDFGLSKVGLINSTDDLSGPAASGNQLMDESVINHQNTEYAVKRERRQRSAVGTPDYLAPEILLGTAHGYTADWWSVGVILFEFLVGIPAFNAEHPQVIFDNILNRKIPWPQVPEDLSYEAQSLIDRLLTEDPYQRLGANGAAEVKVHPFFKDIKWDTLARQKAAFIPSPDTVHDTSYFTSRHRWSSTDGRVYAEEEFPDSSDYASSSGSRTSFSSRPEEGDECQYLADFESTPAEKYTFNNFSFKNLSQLASINYDLLLQSCKDSSRAPQL</sequence>
<keyword evidence="2" id="KW-1185">Reference proteome</keyword>
<organism evidence="1 2">
    <name type="scientific">Diphasiastrum complanatum</name>
    <name type="common">Issler's clubmoss</name>
    <name type="synonym">Lycopodium complanatum</name>
    <dbReference type="NCBI Taxonomy" id="34168"/>
    <lineage>
        <taxon>Eukaryota</taxon>
        <taxon>Viridiplantae</taxon>
        <taxon>Streptophyta</taxon>
        <taxon>Embryophyta</taxon>
        <taxon>Tracheophyta</taxon>
        <taxon>Lycopodiopsida</taxon>
        <taxon>Lycopodiales</taxon>
        <taxon>Lycopodiaceae</taxon>
        <taxon>Lycopodioideae</taxon>
        <taxon>Diphasiastrum</taxon>
    </lineage>
</organism>
<protein>
    <submittedName>
        <fullName evidence="1">Uncharacterized protein</fullName>
    </submittedName>
</protein>
<proteinExistence type="predicted"/>
<accession>A0ACC2EAW6</accession>
<dbReference type="EMBL" id="CM055094">
    <property type="protein sequence ID" value="KAJ7563572.1"/>
    <property type="molecule type" value="Genomic_DNA"/>
</dbReference>
<name>A0ACC2EAW6_DIPCM</name>
<gene>
    <name evidence="1" type="ORF">O6H91_03G115300</name>
</gene>
<evidence type="ECO:0000313" key="2">
    <source>
        <dbReference type="Proteomes" id="UP001162992"/>
    </source>
</evidence>